<dbReference type="PANTHER" id="PTHR43872">
    <property type="entry name" value="MONOOXYGENASE, PUTATIVE (AFU_ORTHOLOGUE AFUA_8G02570)-RELATED"/>
    <property type="match status" value="1"/>
</dbReference>
<dbReference type="Gene3D" id="3.50.50.60">
    <property type="entry name" value="FAD/NAD(P)-binding domain"/>
    <property type="match status" value="2"/>
</dbReference>
<evidence type="ECO:0000256" key="1">
    <source>
        <dbReference type="ARBA" id="ARBA00001974"/>
    </source>
</evidence>
<gene>
    <name evidence="8" type="ORF">A5642_09000</name>
</gene>
<evidence type="ECO:0000256" key="2">
    <source>
        <dbReference type="ARBA" id="ARBA00010139"/>
    </source>
</evidence>
<dbReference type="Proteomes" id="UP000093962">
    <property type="component" value="Unassembled WGS sequence"/>
</dbReference>
<evidence type="ECO:0000256" key="3">
    <source>
        <dbReference type="ARBA" id="ARBA00022630"/>
    </source>
</evidence>
<sequence>MPSQSTSKRSGVTVSTSTKRSETRDVDVLIIGAGISGIGAAYHLKANRPGTSFLIIEGRDAIGGTWSLHRYPGIRSDSDMSTFGFGFKPWTHRKSIADGHIILDYLQQTVDENGLNDHIRFGRRVQNANFDSDTGRWTVTTTHGDETTTFTGRFLFLGTGYYDYEKPFIPDFPGKADFAGQVIHPQLWPEDLDYAGKKVVVIGSGATAVTLIPSMADKAGHITMLQRSPSYVLSVPAADPITNALNKLLGHERAFPIVRRKNIATARGLYKLCQKYPTVMRKLLIANVARQLPKGFDVDTHFTPRYNPWEQRLAMVPDGDLFKAVRAGKASVVTDQIERFTERGILLQSGQELEADIIVTATGLNMSAFGKIALSVDGQVLNLPDHTVYKAMMVSDVPNMAFAMGYTNIAWTLKVDLVCEHFCRMLDHMDAHGHDVVVPVVENPDMARSPLMDLSSGYVQRGIQQFPRSGDSGSWLVKHAYEMDAERLRGGPVEDPGLRFSSVKTVAYAS</sequence>
<proteinExistence type="inferred from homology"/>
<dbReference type="InterPro" id="IPR036188">
    <property type="entry name" value="FAD/NAD-bd_sf"/>
</dbReference>
<comment type="similarity">
    <text evidence="2">Belongs to the FAD-binding monooxygenase family.</text>
</comment>
<dbReference type="InterPro" id="IPR051820">
    <property type="entry name" value="FAD-binding_MO"/>
</dbReference>
<dbReference type="GO" id="GO:0004497">
    <property type="term" value="F:monooxygenase activity"/>
    <property type="evidence" value="ECO:0007669"/>
    <property type="project" value="UniProtKB-KW"/>
</dbReference>
<name>A0A1A0N6P0_MYCMU</name>
<dbReference type="PANTHER" id="PTHR43872:SF1">
    <property type="entry name" value="MONOOXYGENASE, PUTATIVE (AFU_ORTHOLOGUE AFUA_8G02570)-RELATED"/>
    <property type="match status" value="1"/>
</dbReference>
<evidence type="ECO:0000313" key="8">
    <source>
        <dbReference type="EMBL" id="OBA92703.1"/>
    </source>
</evidence>
<keyword evidence="5" id="KW-0521">NADP</keyword>
<protein>
    <submittedName>
        <fullName evidence="8">FAD-containing monooxygenase EthA</fullName>
    </submittedName>
</protein>
<keyword evidence="6" id="KW-0560">Oxidoreductase</keyword>
<dbReference type="Pfam" id="PF13738">
    <property type="entry name" value="Pyr_redox_3"/>
    <property type="match status" value="1"/>
</dbReference>
<dbReference type="AlphaFoldDB" id="A0A1A0N6P0"/>
<comment type="caution">
    <text evidence="8">The sequence shown here is derived from an EMBL/GenBank/DDBJ whole genome shotgun (WGS) entry which is preliminary data.</text>
</comment>
<evidence type="ECO:0000256" key="4">
    <source>
        <dbReference type="ARBA" id="ARBA00022827"/>
    </source>
</evidence>
<accession>A0A1A0N6P0</accession>
<evidence type="ECO:0000256" key="7">
    <source>
        <dbReference type="ARBA" id="ARBA00023033"/>
    </source>
</evidence>
<dbReference type="FunFam" id="3.50.50.60:FF:000228">
    <property type="entry name" value="FAD-containing monooxygenase EthA"/>
    <property type="match status" value="1"/>
</dbReference>
<dbReference type="EMBL" id="LZSF01000008">
    <property type="protein sequence ID" value="OBA92703.1"/>
    <property type="molecule type" value="Genomic_DNA"/>
</dbReference>
<evidence type="ECO:0000256" key="6">
    <source>
        <dbReference type="ARBA" id="ARBA00023002"/>
    </source>
</evidence>
<keyword evidence="3" id="KW-0285">Flavoprotein</keyword>
<dbReference type="SUPFAM" id="SSF51905">
    <property type="entry name" value="FAD/NAD(P)-binding domain"/>
    <property type="match status" value="1"/>
</dbReference>
<keyword evidence="7 8" id="KW-0503">Monooxygenase</keyword>
<keyword evidence="4" id="KW-0274">FAD</keyword>
<reference evidence="8 9" key="1">
    <citation type="submission" date="2016-06" db="EMBL/GenBank/DDBJ databases">
        <authorList>
            <person name="Kjaerup R.B."/>
            <person name="Dalgaard T.S."/>
            <person name="Juul-Madsen H.R."/>
        </authorList>
    </citation>
    <scope>NUCLEOTIDE SEQUENCE [LARGE SCALE GENOMIC DNA]</scope>
    <source>
        <strain evidence="8 9">1199456.5</strain>
    </source>
</reference>
<organism evidence="8 9">
    <name type="scientific">Mycolicibacterium mucogenicum</name>
    <name type="common">Mycobacterium mucogenicum</name>
    <dbReference type="NCBI Taxonomy" id="56689"/>
    <lineage>
        <taxon>Bacteria</taxon>
        <taxon>Bacillati</taxon>
        <taxon>Actinomycetota</taxon>
        <taxon>Actinomycetes</taxon>
        <taxon>Mycobacteriales</taxon>
        <taxon>Mycobacteriaceae</taxon>
        <taxon>Mycolicibacterium</taxon>
    </lineage>
</organism>
<comment type="cofactor">
    <cofactor evidence="1">
        <name>FAD</name>
        <dbReference type="ChEBI" id="CHEBI:57692"/>
    </cofactor>
</comment>
<evidence type="ECO:0000313" key="9">
    <source>
        <dbReference type="Proteomes" id="UP000093962"/>
    </source>
</evidence>
<evidence type="ECO:0000256" key="5">
    <source>
        <dbReference type="ARBA" id="ARBA00022857"/>
    </source>
</evidence>